<comment type="caution">
    <text evidence="1">The sequence shown here is derived from an EMBL/GenBank/DDBJ whole genome shotgun (WGS) entry which is preliminary data.</text>
</comment>
<keyword evidence="2" id="KW-1185">Reference proteome</keyword>
<evidence type="ECO:0000313" key="2">
    <source>
        <dbReference type="Proteomes" id="UP000799754"/>
    </source>
</evidence>
<organism evidence="1 2">
    <name type="scientific">Macroventuria anomochaeta</name>
    <dbReference type="NCBI Taxonomy" id="301207"/>
    <lineage>
        <taxon>Eukaryota</taxon>
        <taxon>Fungi</taxon>
        <taxon>Dikarya</taxon>
        <taxon>Ascomycota</taxon>
        <taxon>Pezizomycotina</taxon>
        <taxon>Dothideomycetes</taxon>
        <taxon>Pleosporomycetidae</taxon>
        <taxon>Pleosporales</taxon>
        <taxon>Pleosporineae</taxon>
        <taxon>Didymellaceae</taxon>
        <taxon>Macroventuria</taxon>
    </lineage>
</organism>
<protein>
    <submittedName>
        <fullName evidence="1">WD repeat-containing protein-like protein</fullName>
    </submittedName>
</protein>
<dbReference type="EMBL" id="MU006717">
    <property type="protein sequence ID" value="KAF2627328.1"/>
    <property type="molecule type" value="Genomic_DNA"/>
</dbReference>
<gene>
    <name evidence="1" type="ORF">BU25DRAFT_61454</name>
</gene>
<dbReference type="Proteomes" id="UP000799754">
    <property type="component" value="Unassembled WGS sequence"/>
</dbReference>
<sequence>MSSPCAPRVAFQEPTPELFSSPPAPTATRKLKRPPPITPKRFTRFFTPRNSSHGSSRASPSSSGRQLQDITRAAVNRSHAMTRTTPRKTVNFVDIEITQTRTPSSSARKRKNPYLSPESSPAQFHSSPSKRSRYVTPEPVEVLEDEPEAEGRPVFAAPIRRLGTLAGTSRRLQRSFGGILSVGRGFRQDHCTSWQDQTADFHSSADDVHSLSQNAPPFCTASCNTNSLLAIGDEDGHIHLVDSEGDFSKAHISWQAHSNAVMDVQFSSDDSYLAAGSGDQTAQIIDVRTQQTLSVLAKHKSSVKQVRFQPGDDKIVATSSRDGAVQIWDLRCKGGDLTIHSAWGSDAPYASVVRTLSAAHADMGLSSSATTRVAPNGKTETISRRSDVSVTALSFLPEGRQHLLLTASDASTCVKLWDIRGRYSLRGPAIPIATTRHPESHNRHRHFAINSLTLSGDASRLYALSKDNTVYAYSTNHLILGTAPELSVSSSSKQKYCQVGQEGLGPIYGFRHNKFHAGSFYVKASLRKAFDDKPEMLAVGSTDGCPVLFPTDETFLKREKRHREDEADDLPDITPRSILRPSLTRSTSSRSPDTIPIYEHGTPLVRGHDAEVTSVSWAKNGSLISVSDDHRVRRWMEGTQAKELRTGGEGEGRRWQCGWADVSEAYDNEDAEEVRRSSRQDSVIAIISGFR</sequence>
<name>A0ACB6S053_9PLEO</name>
<proteinExistence type="predicted"/>
<reference evidence="1" key="1">
    <citation type="journal article" date="2020" name="Stud. Mycol.">
        <title>101 Dothideomycetes genomes: a test case for predicting lifestyles and emergence of pathogens.</title>
        <authorList>
            <person name="Haridas S."/>
            <person name="Albert R."/>
            <person name="Binder M."/>
            <person name="Bloem J."/>
            <person name="Labutti K."/>
            <person name="Salamov A."/>
            <person name="Andreopoulos B."/>
            <person name="Baker S."/>
            <person name="Barry K."/>
            <person name="Bills G."/>
            <person name="Bluhm B."/>
            <person name="Cannon C."/>
            <person name="Castanera R."/>
            <person name="Culley D."/>
            <person name="Daum C."/>
            <person name="Ezra D."/>
            <person name="Gonzalez J."/>
            <person name="Henrissat B."/>
            <person name="Kuo A."/>
            <person name="Liang C."/>
            <person name="Lipzen A."/>
            <person name="Lutzoni F."/>
            <person name="Magnuson J."/>
            <person name="Mondo S."/>
            <person name="Nolan M."/>
            <person name="Ohm R."/>
            <person name="Pangilinan J."/>
            <person name="Park H.-J."/>
            <person name="Ramirez L."/>
            <person name="Alfaro M."/>
            <person name="Sun H."/>
            <person name="Tritt A."/>
            <person name="Yoshinaga Y."/>
            <person name="Zwiers L.-H."/>
            <person name="Turgeon B."/>
            <person name="Goodwin S."/>
            <person name="Spatafora J."/>
            <person name="Crous P."/>
            <person name="Grigoriev I."/>
        </authorList>
    </citation>
    <scope>NUCLEOTIDE SEQUENCE</scope>
    <source>
        <strain evidence="1">CBS 525.71</strain>
    </source>
</reference>
<accession>A0ACB6S053</accession>
<evidence type="ECO:0000313" key="1">
    <source>
        <dbReference type="EMBL" id="KAF2627328.1"/>
    </source>
</evidence>